<keyword evidence="1" id="KW-1133">Transmembrane helix</keyword>
<feature type="transmembrane region" description="Helical" evidence="1">
    <location>
        <begin position="318"/>
        <end position="334"/>
    </location>
</feature>
<feature type="transmembrane region" description="Helical" evidence="1">
    <location>
        <begin position="433"/>
        <end position="451"/>
    </location>
</feature>
<evidence type="ECO:0000256" key="1">
    <source>
        <dbReference type="SAM" id="Phobius"/>
    </source>
</evidence>
<proteinExistence type="predicted"/>
<dbReference type="Pfam" id="PF09586">
    <property type="entry name" value="YfhO"/>
    <property type="match status" value="1"/>
</dbReference>
<name>A0ABW0TSB2_9BACL</name>
<feature type="transmembrane region" description="Helical" evidence="1">
    <location>
        <begin position="851"/>
        <end position="869"/>
    </location>
</feature>
<feature type="transmembrane region" description="Helical" evidence="1">
    <location>
        <begin position="354"/>
        <end position="371"/>
    </location>
</feature>
<dbReference type="PANTHER" id="PTHR38454:SF1">
    <property type="entry name" value="INTEGRAL MEMBRANE PROTEIN"/>
    <property type="match status" value="1"/>
</dbReference>
<feature type="transmembrane region" description="Helical" evidence="1">
    <location>
        <begin position="408"/>
        <end position="426"/>
    </location>
</feature>
<accession>A0ABW0TSB2</accession>
<keyword evidence="3" id="KW-1185">Reference proteome</keyword>
<feature type="transmembrane region" description="Helical" evidence="1">
    <location>
        <begin position="122"/>
        <end position="142"/>
    </location>
</feature>
<sequence>MISKKVRKTFSKPSFLLVIGSLLIAITSHLFFLMEWTEGRYMTGPGDGLSQMLPFKQLLYQEYVNGNFFYSANFGYGGGTLSQLGYYFSTSIFFHLTVLITFILVSVHILQEPTLFYWADSLLVISIIRVTLIIVVTTRYFRFMKLDAIPAFIGASVYGTSVIYFRHVTYWEFFADAMVWLPLLLFGVEKIIREQKLGWFIFGVAINLMDNFYFSYVNFLLCLFYIIARWIISLERNEVGKLRQTQLFLVGGVAGLGISAIFFIPSVYGYLHNYRPPYEGSISLFEAVDNPLLNGRVIVLPAFVVLCIFLFSFYRNRLFRLFACLTILSTILHFSPQIGSMFNGFSAPQYRWEYFLSLMAGGVVAAALQMIKQVKMRELGIALMAMALVYSVSFIVDPKLSISSWKGGYLAISAVIVSFLLIWYGWKRDRLSHLLLALSIALTSVYVANIFQEVKLSNAGNVKDSSRSYMMSDAYNGEDQRELIQRVQAQENDPNARIDWMTDTRNNTPIVQEFKGMSVYSSILNEHLLHFYLFDLAIDMGRESVSRYASLGDRANLYSILEGKYMIAHKDQTSIPYGFEKLFTSGDYIAYKNDYILPFVRTTDTVFSEKDFNQTSPIAKERAMLDGIILKDAPKGQQEVIDSPNLIDQVSFQAVGGTYENDLLEITEEEGGLDLLIENGEQTVGDYYVSFYLRSVKNNRGSSESPDELFLMVNEYETSRKINKSIYKTNVDDLTIRVAKNERIAIRLPKGRYQLKDLKLYEEDYTLLRAVKERSNSEPDVPVKWERNTVEMTYDNRTGQTYMALPIPFEKGWNVYVNGQKKKLHQANFAFIGIELEDGMNDIKLVYYPPYFFLGLFITGLTFGLLFIFSRRKVNKEIPLH</sequence>
<protein>
    <submittedName>
        <fullName evidence="2">YfhO family protein</fullName>
    </submittedName>
</protein>
<organism evidence="2 3">
    <name type="scientific">Sporosarcina soli</name>
    <dbReference type="NCBI Taxonomy" id="334736"/>
    <lineage>
        <taxon>Bacteria</taxon>
        <taxon>Bacillati</taxon>
        <taxon>Bacillota</taxon>
        <taxon>Bacilli</taxon>
        <taxon>Bacillales</taxon>
        <taxon>Caryophanaceae</taxon>
        <taxon>Sporosarcina</taxon>
    </lineage>
</organism>
<reference evidence="3" key="1">
    <citation type="journal article" date="2019" name="Int. J. Syst. Evol. Microbiol.">
        <title>The Global Catalogue of Microorganisms (GCM) 10K type strain sequencing project: providing services to taxonomists for standard genome sequencing and annotation.</title>
        <authorList>
            <consortium name="The Broad Institute Genomics Platform"/>
            <consortium name="The Broad Institute Genome Sequencing Center for Infectious Disease"/>
            <person name="Wu L."/>
            <person name="Ma J."/>
        </authorList>
    </citation>
    <scope>NUCLEOTIDE SEQUENCE [LARGE SCALE GENOMIC DNA]</scope>
    <source>
        <strain evidence="3">CGMCC 4.1434</strain>
    </source>
</reference>
<feature type="transmembrane region" description="Helical" evidence="1">
    <location>
        <begin position="173"/>
        <end position="192"/>
    </location>
</feature>
<dbReference type="PANTHER" id="PTHR38454">
    <property type="entry name" value="INTEGRAL MEMBRANE PROTEIN-RELATED"/>
    <property type="match status" value="1"/>
</dbReference>
<feature type="transmembrane region" description="Helical" evidence="1">
    <location>
        <begin position="86"/>
        <end position="110"/>
    </location>
</feature>
<evidence type="ECO:0000313" key="3">
    <source>
        <dbReference type="Proteomes" id="UP001596109"/>
    </source>
</evidence>
<feature type="transmembrane region" description="Helical" evidence="1">
    <location>
        <begin position="378"/>
        <end position="396"/>
    </location>
</feature>
<gene>
    <name evidence="2" type="ORF">ACFPRA_23395</name>
</gene>
<evidence type="ECO:0000313" key="2">
    <source>
        <dbReference type="EMBL" id="MFC5591828.1"/>
    </source>
</evidence>
<feature type="transmembrane region" description="Helical" evidence="1">
    <location>
        <begin position="247"/>
        <end position="271"/>
    </location>
</feature>
<feature type="transmembrane region" description="Helical" evidence="1">
    <location>
        <begin position="212"/>
        <end position="232"/>
    </location>
</feature>
<feature type="transmembrane region" description="Helical" evidence="1">
    <location>
        <begin position="291"/>
        <end position="311"/>
    </location>
</feature>
<comment type="caution">
    <text evidence="2">The sequence shown here is derived from an EMBL/GenBank/DDBJ whole genome shotgun (WGS) entry which is preliminary data.</text>
</comment>
<dbReference type="InterPro" id="IPR018580">
    <property type="entry name" value="Uncharacterised_YfhO"/>
</dbReference>
<dbReference type="EMBL" id="JBHSNO010000018">
    <property type="protein sequence ID" value="MFC5591828.1"/>
    <property type="molecule type" value="Genomic_DNA"/>
</dbReference>
<dbReference type="RefSeq" id="WP_381440154.1">
    <property type="nucleotide sequence ID" value="NZ_JBHSNO010000018.1"/>
</dbReference>
<keyword evidence="1" id="KW-0472">Membrane</keyword>
<keyword evidence="1" id="KW-0812">Transmembrane</keyword>
<feature type="transmembrane region" description="Helical" evidence="1">
    <location>
        <begin position="148"/>
        <end position="166"/>
    </location>
</feature>
<feature type="transmembrane region" description="Helical" evidence="1">
    <location>
        <begin position="15"/>
        <end position="34"/>
    </location>
</feature>
<dbReference type="Proteomes" id="UP001596109">
    <property type="component" value="Unassembled WGS sequence"/>
</dbReference>